<name>A0A1Y2F718_9FUNG</name>
<dbReference type="Pfam" id="PF13365">
    <property type="entry name" value="Trypsin_2"/>
    <property type="match status" value="1"/>
</dbReference>
<evidence type="ECO:0000256" key="2">
    <source>
        <dbReference type="ARBA" id="ARBA00023043"/>
    </source>
</evidence>
<dbReference type="EMBL" id="MCOG01000014">
    <property type="protein sequence ID" value="ORY79671.1"/>
    <property type="molecule type" value="Genomic_DNA"/>
</dbReference>
<dbReference type="SMART" id="SM00248">
    <property type="entry name" value="ANK"/>
    <property type="match status" value="4"/>
</dbReference>
<dbReference type="Pfam" id="PF13606">
    <property type="entry name" value="Ank_3"/>
    <property type="match status" value="1"/>
</dbReference>
<dbReference type="InterPro" id="IPR043504">
    <property type="entry name" value="Peptidase_S1_PA_chymotrypsin"/>
</dbReference>
<evidence type="ECO:0000256" key="3">
    <source>
        <dbReference type="PROSITE-ProRule" id="PRU00023"/>
    </source>
</evidence>
<dbReference type="Proteomes" id="UP000193920">
    <property type="component" value="Unassembled WGS sequence"/>
</dbReference>
<dbReference type="InterPro" id="IPR002110">
    <property type="entry name" value="Ankyrin_rpt"/>
</dbReference>
<keyword evidence="4" id="KW-0175">Coiled coil</keyword>
<keyword evidence="6" id="KW-1185">Reference proteome</keyword>
<evidence type="ECO:0000256" key="4">
    <source>
        <dbReference type="SAM" id="Coils"/>
    </source>
</evidence>
<evidence type="ECO:0000256" key="1">
    <source>
        <dbReference type="ARBA" id="ARBA00022737"/>
    </source>
</evidence>
<gene>
    <name evidence="5" type="ORF">LY90DRAFT_664730</name>
</gene>
<feature type="repeat" description="ANK" evidence="3">
    <location>
        <begin position="117"/>
        <end position="149"/>
    </location>
</feature>
<keyword evidence="2 3" id="KW-0040">ANK repeat</keyword>
<dbReference type="PANTHER" id="PTHR24126">
    <property type="entry name" value="ANKYRIN REPEAT, PH AND SEC7 DOMAIN CONTAINING PROTEIN SECG-RELATED"/>
    <property type="match status" value="1"/>
</dbReference>
<dbReference type="PROSITE" id="PS50088">
    <property type="entry name" value="ANK_REPEAT"/>
    <property type="match status" value="2"/>
</dbReference>
<dbReference type="STRING" id="1754190.A0A1Y2F718"/>
<proteinExistence type="predicted"/>
<dbReference type="AlphaFoldDB" id="A0A1Y2F718"/>
<dbReference type="Gene3D" id="2.40.10.10">
    <property type="entry name" value="Trypsin-like serine proteases"/>
    <property type="match status" value="1"/>
</dbReference>
<sequence>MEYAKEKDIKLKINENDIEKVISKNLNNVKIKKISEIKNKFINRLYKYKNENIIEINYSKNGCLKKRIEKFIEERKNKKNEKNRNYNEILLTYECKRGNIKEVKKLIKIDINKNSKSGISPLFVACYFKNKDLVNYLIDHNAKVDIFDNKENSPLHIACYLNSTEIIKFLKSKDIDIINKENSYKYTPLKIAEELKNEETKNYLIDNAIENNDSDSENTKCSSSLINENMSIKMKPISNNKYNNIKNNSICQIKINKNNGTGFFIEIPVPSKEFPIRGLMTNSHIINENILKSDKSFIIYKAEKAIEIKIKENLRFVFTSELLDVTFMELDDDIIDDIEPEFLYPCDKDAEDGESILIFQYAKIKYSLAHGNIKYARSFNYYHEAPTASGSSGSPLLNNEFKVVGIHKSKKIEFNKNDDNENQENNDKKCINIATKYTEIEFAIRKLYENSNLDGIEKARESAKELSDTEINELNEYGLQPLKLPSNEIDEIVSEINMIKEEDEKKIKLEKLKILKKSLFYCKFSKRLLFYRTNFSWYITVVSEKKSKNNYFSKDEYNLNDIRELKWMPITSNNEKIIKKIEKKIIGFGREHVLITWLGLTDLDYL</sequence>
<dbReference type="PANTHER" id="PTHR24126:SF14">
    <property type="entry name" value="ANK_REP_REGION DOMAIN-CONTAINING PROTEIN"/>
    <property type="match status" value="1"/>
</dbReference>
<dbReference type="InterPro" id="IPR009003">
    <property type="entry name" value="Peptidase_S1_PA"/>
</dbReference>
<evidence type="ECO:0000313" key="5">
    <source>
        <dbReference type="EMBL" id="ORY79671.1"/>
    </source>
</evidence>
<dbReference type="SUPFAM" id="SSF50494">
    <property type="entry name" value="Trypsin-like serine proteases"/>
    <property type="match status" value="1"/>
</dbReference>
<organism evidence="5 6">
    <name type="scientific">Neocallimastix californiae</name>
    <dbReference type="NCBI Taxonomy" id="1754190"/>
    <lineage>
        <taxon>Eukaryota</taxon>
        <taxon>Fungi</taxon>
        <taxon>Fungi incertae sedis</taxon>
        <taxon>Chytridiomycota</taxon>
        <taxon>Chytridiomycota incertae sedis</taxon>
        <taxon>Neocallimastigomycetes</taxon>
        <taxon>Neocallimastigales</taxon>
        <taxon>Neocallimastigaceae</taxon>
        <taxon>Neocallimastix</taxon>
    </lineage>
</organism>
<evidence type="ECO:0000313" key="6">
    <source>
        <dbReference type="Proteomes" id="UP000193920"/>
    </source>
</evidence>
<dbReference type="OrthoDB" id="2133865at2759"/>
<feature type="coiled-coil region" evidence="4">
    <location>
        <begin position="61"/>
        <end position="88"/>
    </location>
</feature>
<feature type="repeat" description="ANK" evidence="3">
    <location>
        <begin position="150"/>
        <end position="182"/>
    </location>
</feature>
<dbReference type="Gene3D" id="1.25.40.20">
    <property type="entry name" value="Ankyrin repeat-containing domain"/>
    <property type="match status" value="1"/>
</dbReference>
<protein>
    <submittedName>
        <fullName evidence="5">Ankyrin</fullName>
    </submittedName>
</protein>
<keyword evidence="1" id="KW-0677">Repeat</keyword>
<comment type="caution">
    <text evidence="5">The sequence shown here is derived from an EMBL/GenBank/DDBJ whole genome shotgun (WGS) entry which is preliminary data.</text>
</comment>
<dbReference type="SUPFAM" id="SSF48403">
    <property type="entry name" value="Ankyrin repeat"/>
    <property type="match status" value="1"/>
</dbReference>
<reference evidence="5 6" key="1">
    <citation type="submission" date="2016-08" db="EMBL/GenBank/DDBJ databases">
        <title>A Parts List for Fungal Cellulosomes Revealed by Comparative Genomics.</title>
        <authorList>
            <consortium name="DOE Joint Genome Institute"/>
            <person name="Haitjema C.H."/>
            <person name="Gilmore S.P."/>
            <person name="Henske J.K."/>
            <person name="Solomon K.V."/>
            <person name="De Groot R."/>
            <person name="Kuo A."/>
            <person name="Mondo S.J."/>
            <person name="Salamov A.A."/>
            <person name="Labutti K."/>
            <person name="Zhao Z."/>
            <person name="Chiniquy J."/>
            <person name="Barry K."/>
            <person name="Brewer H.M."/>
            <person name="Purvine S.O."/>
            <person name="Wright A.T."/>
            <person name="Boxma B."/>
            <person name="Van Alen T."/>
            <person name="Hackstein J.H."/>
            <person name="Baker S.E."/>
            <person name="Grigoriev I.V."/>
            <person name="O'Malley M.A."/>
        </authorList>
    </citation>
    <scope>NUCLEOTIDE SEQUENCE [LARGE SCALE GENOMIC DNA]</scope>
    <source>
        <strain evidence="5 6">G1</strain>
    </source>
</reference>
<dbReference type="InterPro" id="IPR036770">
    <property type="entry name" value="Ankyrin_rpt-contain_sf"/>
</dbReference>
<dbReference type="Pfam" id="PF12796">
    <property type="entry name" value="Ank_2"/>
    <property type="match status" value="1"/>
</dbReference>
<accession>A0A1Y2F718</accession>
<dbReference type="PROSITE" id="PS50297">
    <property type="entry name" value="ANK_REP_REGION"/>
    <property type="match status" value="1"/>
</dbReference>